<evidence type="ECO:0000256" key="8">
    <source>
        <dbReference type="ARBA" id="ARBA00023136"/>
    </source>
</evidence>
<dbReference type="GO" id="GO:0005797">
    <property type="term" value="C:Golgi medial cisterna"/>
    <property type="evidence" value="ECO:0007669"/>
    <property type="project" value="TreeGrafter"/>
</dbReference>
<dbReference type="GO" id="GO:0015031">
    <property type="term" value="P:protein transport"/>
    <property type="evidence" value="ECO:0007669"/>
    <property type="project" value="UniProtKB-KW"/>
</dbReference>
<dbReference type="GO" id="GO:0006906">
    <property type="term" value="P:vesicle fusion"/>
    <property type="evidence" value="ECO:0007669"/>
    <property type="project" value="TreeGrafter"/>
</dbReference>
<keyword evidence="4 10" id="KW-0812">Transmembrane</keyword>
<keyword evidence="6 10" id="KW-1133">Transmembrane helix</keyword>
<evidence type="ECO:0008006" key="13">
    <source>
        <dbReference type="Google" id="ProtNLM"/>
    </source>
</evidence>
<evidence type="ECO:0000256" key="5">
    <source>
        <dbReference type="ARBA" id="ARBA00022927"/>
    </source>
</evidence>
<evidence type="ECO:0000256" key="3">
    <source>
        <dbReference type="ARBA" id="ARBA00022448"/>
    </source>
</evidence>
<comment type="similarity">
    <text evidence="2">Belongs to the GOSR1 family.</text>
</comment>
<organism evidence="11 12">
    <name type="scientific">Zingiber officinale</name>
    <name type="common">Ginger</name>
    <name type="synonym">Amomum zingiber</name>
    <dbReference type="NCBI Taxonomy" id="94328"/>
    <lineage>
        <taxon>Eukaryota</taxon>
        <taxon>Viridiplantae</taxon>
        <taxon>Streptophyta</taxon>
        <taxon>Embryophyta</taxon>
        <taxon>Tracheophyta</taxon>
        <taxon>Spermatophyta</taxon>
        <taxon>Magnoliopsida</taxon>
        <taxon>Liliopsida</taxon>
        <taxon>Zingiberales</taxon>
        <taxon>Zingiberaceae</taxon>
        <taxon>Zingiber</taxon>
    </lineage>
</organism>
<dbReference type="GO" id="GO:0005801">
    <property type="term" value="C:cis-Golgi network"/>
    <property type="evidence" value="ECO:0007669"/>
    <property type="project" value="InterPro"/>
</dbReference>
<evidence type="ECO:0000256" key="2">
    <source>
        <dbReference type="ARBA" id="ARBA00008473"/>
    </source>
</evidence>
<dbReference type="EMBL" id="JACMSC010000009">
    <property type="protein sequence ID" value="KAG6505959.1"/>
    <property type="molecule type" value="Genomic_DNA"/>
</dbReference>
<dbReference type="GO" id="GO:0048219">
    <property type="term" value="P:inter-Golgi cisterna vesicle-mediated transport"/>
    <property type="evidence" value="ECO:0007669"/>
    <property type="project" value="TreeGrafter"/>
</dbReference>
<dbReference type="AlphaFoldDB" id="A0A8J5GSR9"/>
<evidence type="ECO:0000313" key="11">
    <source>
        <dbReference type="EMBL" id="KAG6505959.1"/>
    </source>
</evidence>
<dbReference type="GO" id="GO:0031201">
    <property type="term" value="C:SNARE complex"/>
    <property type="evidence" value="ECO:0007669"/>
    <property type="project" value="TreeGrafter"/>
</dbReference>
<keyword evidence="12" id="KW-1185">Reference proteome</keyword>
<dbReference type="PANTHER" id="PTHR21094:SF3">
    <property type="entry name" value="GOLGI SNAP RECEPTOR COMPLEX MEMBER 1"/>
    <property type="match status" value="1"/>
</dbReference>
<comment type="subcellular location">
    <subcellularLocation>
        <location evidence="1">Golgi apparatus membrane</location>
        <topology evidence="1">Single-pass type IV membrane protein</topology>
    </subcellularLocation>
</comment>
<name>A0A8J5GSR9_ZINOF</name>
<accession>A0A8J5GSR9</accession>
<keyword evidence="5" id="KW-0653">Protein transport</keyword>
<keyword evidence="8 10" id="KW-0472">Membrane</keyword>
<keyword evidence="7" id="KW-0333">Golgi apparatus</keyword>
<evidence type="ECO:0000256" key="1">
    <source>
        <dbReference type="ARBA" id="ARBA00004409"/>
    </source>
</evidence>
<evidence type="ECO:0000256" key="4">
    <source>
        <dbReference type="ARBA" id="ARBA00022692"/>
    </source>
</evidence>
<evidence type="ECO:0000256" key="9">
    <source>
        <dbReference type="SAM" id="MobiDB-lite"/>
    </source>
</evidence>
<dbReference type="GO" id="GO:0000139">
    <property type="term" value="C:Golgi membrane"/>
    <property type="evidence" value="ECO:0007669"/>
    <property type="project" value="UniProtKB-SubCell"/>
</dbReference>
<reference evidence="11 12" key="1">
    <citation type="submission" date="2020-08" db="EMBL/GenBank/DDBJ databases">
        <title>Plant Genome Project.</title>
        <authorList>
            <person name="Zhang R.-G."/>
        </authorList>
    </citation>
    <scope>NUCLEOTIDE SEQUENCE [LARGE SCALE GENOMIC DNA]</scope>
    <source>
        <tissue evidence="11">Rhizome</tissue>
    </source>
</reference>
<dbReference type="PANTHER" id="PTHR21094">
    <property type="entry name" value="GOS-28 SNARE- RELATED"/>
    <property type="match status" value="1"/>
</dbReference>
<evidence type="ECO:0000256" key="6">
    <source>
        <dbReference type="ARBA" id="ARBA00022989"/>
    </source>
</evidence>
<feature type="region of interest" description="Disordered" evidence="9">
    <location>
        <begin position="123"/>
        <end position="147"/>
    </location>
</feature>
<feature type="transmembrane region" description="Helical" evidence="10">
    <location>
        <begin position="260"/>
        <end position="279"/>
    </location>
</feature>
<comment type="caution">
    <text evidence="11">The sequence shown here is derived from an EMBL/GenBank/DDBJ whole genome shotgun (WGS) entry which is preliminary data.</text>
</comment>
<dbReference type="Proteomes" id="UP000734854">
    <property type="component" value="Unassembled WGS sequence"/>
</dbReference>
<protein>
    <recommendedName>
        <fullName evidence="13">Golgi SNAP receptor complex member 1</fullName>
    </recommendedName>
</protein>
<proteinExistence type="inferred from homology"/>
<dbReference type="Pfam" id="PF12352">
    <property type="entry name" value="V-SNARE_C"/>
    <property type="match status" value="1"/>
</dbReference>
<sequence length="281" mass="31166">MVPHLFRWTARARTERKSHKSGARDRNRYNATGDRSANAMAAAASPVADWDELRREARRIEGDLDVRLSSYAKLGGGVEPRPFPPPPSPLPPPPSRFLVLIALASVNGCRLLGSEKPCERFPLEVDGDGDRDAAGEADASERGDEQEFKRTRGNIMSMREHAELLISVRNDINEHKASGSTQSAPNLLRERAAIHGSISQIDEVTSQAEEMKGILLAQRSTFSGIQGKVKQLSDRFPMIRNILGLYLSSRMIKRKKSKDTIILSAVIAGCTLFIIIYWFSK</sequence>
<gene>
    <name evidence="11" type="ORF">ZIOFF_031272</name>
</gene>
<dbReference type="GO" id="GO:0005484">
    <property type="term" value="F:SNAP receptor activity"/>
    <property type="evidence" value="ECO:0007669"/>
    <property type="project" value="TreeGrafter"/>
</dbReference>
<keyword evidence="3" id="KW-0813">Transport</keyword>
<feature type="region of interest" description="Disordered" evidence="9">
    <location>
        <begin position="11"/>
        <end position="37"/>
    </location>
</feature>
<evidence type="ECO:0000256" key="7">
    <source>
        <dbReference type="ARBA" id="ARBA00023034"/>
    </source>
</evidence>
<dbReference type="InterPro" id="IPR023601">
    <property type="entry name" value="Golgi_SNAP_su1"/>
</dbReference>
<evidence type="ECO:0000256" key="10">
    <source>
        <dbReference type="SAM" id="Phobius"/>
    </source>
</evidence>
<evidence type="ECO:0000313" key="12">
    <source>
        <dbReference type="Proteomes" id="UP000734854"/>
    </source>
</evidence>
<dbReference type="GO" id="GO:0006888">
    <property type="term" value="P:endoplasmic reticulum to Golgi vesicle-mediated transport"/>
    <property type="evidence" value="ECO:0007669"/>
    <property type="project" value="InterPro"/>
</dbReference>